<dbReference type="GO" id="GO:0016887">
    <property type="term" value="F:ATP hydrolysis activity"/>
    <property type="evidence" value="ECO:0007669"/>
    <property type="project" value="TreeGrafter"/>
</dbReference>
<dbReference type="GO" id="GO:0005524">
    <property type="term" value="F:ATP binding"/>
    <property type="evidence" value="ECO:0007669"/>
    <property type="project" value="TreeGrafter"/>
</dbReference>
<dbReference type="InterPro" id="IPR050625">
    <property type="entry name" value="ParA/MinD_ATPase"/>
</dbReference>
<dbReference type="Gene3D" id="3.40.50.300">
    <property type="entry name" value="P-loop containing nucleotide triphosphate hydrolases"/>
    <property type="match status" value="1"/>
</dbReference>
<feature type="compositionally biased region" description="Pro residues" evidence="1">
    <location>
        <begin position="106"/>
        <end position="116"/>
    </location>
</feature>
<comment type="caution">
    <text evidence="2">The sequence shown here is derived from an EMBL/GenBank/DDBJ whole genome shotgun (WGS) entry which is preliminary data.</text>
</comment>
<dbReference type="GO" id="GO:0051782">
    <property type="term" value="P:negative regulation of cell division"/>
    <property type="evidence" value="ECO:0007669"/>
    <property type="project" value="TreeGrafter"/>
</dbReference>
<dbReference type="InterPro" id="IPR027417">
    <property type="entry name" value="P-loop_NTPase"/>
</dbReference>
<protein>
    <recommendedName>
        <fullName evidence="4">ATPase</fullName>
    </recommendedName>
</protein>
<keyword evidence="3" id="KW-1185">Reference proteome</keyword>
<reference evidence="2 3" key="1">
    <citation type="submission" date="2018-11" db="EMBL/GenBank/DDBJ databases">
        <title>Genomes From Bacteria Associated with the Canine Oral Cavity: a Test Case for Automated Genome-Based Taxonomic Assignment.</title>
        <authorList>
            <person name="Coil D.A."/>
            <person name="Jospin G."/>
            <person name="Darling A.E."/>
            <person name="Wallis C."/>
            <person name="Davis I.J."/>
            <person name="Harris S."/>
            <person name="Eisen J.A."/>
            <person name="Holcombe L.J."/>
            <person name="O'Flynn C."/>
        </authorList>
    </citation>
    <scope>NUCLEOTIDE SEQUENCE [LARGE SCALE GENOMIC DNA]</scope>
    <source>
        <strain evidence="2 3">OH5050</strain>
    </source>
</reference>
<evidence type="ECO:0000256" key="1">
    <source>
        <dbReference type="SAM" id="MobiDB-lite"/>
    </source>
</evidence>
<feature type="compositionally biased region" description="Low complexity" evidence="1">
    <location>
        <begin position="281"/>
        <end position="309"/>
    </location>
</feature>
<feature type="region of interest" description="Disordered" evidence="1">
    <location>
        <begin position="81"/>
        <end position="383"/>
    </location>
</feature>
<accession>A0A3P1UV59</accession>
<dbReference type="AlphaFoldDB" id="A0A3P1UV59"/>
<gene>
    <name evidence="2" type="ORF">EII10_10760</name>
</gene>
<name>A0A3P1UV59_9ACTO</name>
<dbReference type="PANTHER" id="PTHR43384:SF14">
    <property type="entry name" value="ESX-1 SECRETION-ASSOCIATED PROTEIN ESPI"/>
    <property type="match status" value="1"/>
</dbReference>
<dbReference type="Proteomes" id="UP000271272">
    <property type="component" value="Unassembled WGS sequence"/>
</dbReference>
<dbReference type="SUPFAM" id="SSF52540">
    <property type="entry name" value="P-loop containing nucleoside triphosphate hydrolases"/>
    <property type="match status" value="1"/>
</dbReference>
<dbReference type="RefSeq" id="WP_124934502.1">
    <property type="nucleotide sequence ID" value="NZ_RQZC01000024.1"/>
</dbReference>
<evidence type="ECO:0008006" key="4">
    <source>
        <dbReference type="Google" id="ProtNLM"/>
    </source>
</evidence>
<proteinExistence type="predicted"/>
<evidence type="ECO:0000313" key="3">
    <source>
        <dbReference type="Proteomes" id="UP000271272"/>
    </source>
</evidence>
<feature type="compositionally biased region" description="Pro residues" evidence="1">
    <location>
        <begin position="156"/>
        <end position="169"/>
    </location>
</feature>
<dbReference type="EMBL" id="RQZC01000024">
    <property type="protein sequence ID" value="RRD25257.1"/>
    <property type="molecule type" value="Genomic_DNA"/>
</dbReference>
<organism evidence="2 3">
    <name type="scientific">Actinomyces bowdenii</name>
    <dbReference type="NCBI Taxonomy" id="131109"/>
    <lineage>
        <taxon>Bacteria</taxon>
        <taxon>Bacillati</taxon>
        <taxon>Actinomycetota</taxon>
        <taxon>Actinomycetes</taxon>
        <taxon>Actinomycetales</taxon>
        <taxon>Actinomycetaceae</taxon>
        <taxon>Actinomyces</taxon>
    </lineage>
</organism>
<dbReference type="PANTHER" id="PTHR43384">
    <property type="entry name" value="SEPTUM SITE-DETERMINING PROTEIN MIND HOMOLOG, CHLOROPLASTIC-RELATED"/>
    <property type="match status" value="1"/>
</dbReference>
<feature type="compositionally biased region" description="Low complexity" evidence="1">
    <location>
        <begin position="222"/>
        <end position="274"/>
    </location>
</feature>
<sequence length="645" mass="66045">MSSTANGWPRAVVTMDATGRAHVNLSGVVTSFEEGDADAVRTSVIRFIVQRALVLGREIPASITEPDDHWEIIIHPDGMVTESPLTSQDAQGPGRPDEGAAQPVQPVQPPMGPPMGPAAQPDDPLTAGYGYVPAAAPDSPPATGPLDEAAPAGPSAAPPSIPPSVPPSTAPAHHPVERASAPGPAQALQVPPGGSARHDTATASVETPPSIAAPGPPPVPADPQALEPPAAPSAEPAFPEALPASPFETAASTGAATIPSTAPTTAEAGPAAPAASPPPAGQSGPALWPAGAAAQSDPPGQPAPAGQAPSLLHQSPDTASWQQGVPPSPQEDPAPGAAAGPRPADQWPGPLGEDRAPARTGLRGAMNRVGLSLRPSRSEQGQRRDIAAVAAHWSGSRTIAVVNGKGGSMKTPTTILLSALFARHGGTGVVAFDNSPARGTLGWRTEQGPHGRTVIDLLPSIDRLLSPEAGPVEISAFTHHQDDGFDVLRSRPELLADGHCPTDEAFTRVHGVLSWYYRLVVVDSGNDEGSPAWRAMIARADAIVVPTITRPEHAESARLLLSELAQRDAHGAELASGALVVVSQSSAAEPGPDELVSRFQQIGHEAVAIPYDPMMAGRPLQLRSLAPGTQRAWLHAAARLAARLH</sequence>
<feature type="compositionally biased region" description="Low complexity" evidence="1">
    <location>
        <begin position="333"/>
        <end position="344"/>
    </location>
</feature>
<dbReference type="OrthoDB" id="4640801at2"/>
<evidence type="ECO:0000313" key="2">
    <source>
        <dbReference type="EMBL" id="RRD25257.1"/>
    </source>
</evidence>
<dbReference type="GO" id="GO:0005829">
    <property type="term" value="C:cytosol"/>
    <property type="evidence" value="ECO:0007669"/>
    <property type="project" value="TreeGrafter"/>
</dbReference>
<dbReference type="GO" id="GO:0009898">
    <property type="term" value="C:cytoplasmic side of plasma membrane"/>
    <property type="evidence" value="ECO:0007669"/>
    <property type="project" value="TreeGrafter"/>
</dbReference>
<feature type="compositionally biased region" description="Polar residues" evidence="1">
    <location>
        <begin position="312"/>
        <end position="325"/>
    </location>
</feature>